<keyword evidence="4" id="KW-0732">Signal</keyword>
<feature type="signal peptide" evidence="4">
    <location>
        <begin position="1"/>
        <end position="25"/>
    </location>
</feature>
<feature type="domain" description="Sushi" evidence="6">
    <location>
        <begin position="889"/>
        <end position="953"/>
    </location>
</feature>
<dbReference type="SUPFAM" id="SSF57535">
    <property type="entry name" value="Complement control module/SCR domain"/>
    <property type="match status" value="10"/>
</dbReference>
<keyword evidence="3" id="KW-0768">Sushi</keyword>
<feature type="disulfide bond" evidence="3">
    <location>
        <begin position="491"/>
        <end position="518"/>
    </location>
</feature>
<feature type="domain" description="HYR" evidence="5">
    <location>
        <begin position="36"/>
        <end position="127"/>
    </location>
</feature>
<protein>
    <submittedName>
        <fullName evidence="8">Sushi, von Willebrand factor type A, EGF and pentraxin domain-containing protein 1-like</fullName>
    </submittedName>
</protein>
<feature type="domain" description="Sushi" evidence="6">
    <location>
        <begin position="521"/>
        <end position="587"/>
    </location>
</feature>
<gene>
    <name evidence="8" type="primary">LOC110988638</name>
</gene>
<dbReference type="InterPro" id="IPR013783">
    <property type="entry name" value="Ig-like_fold"/>
</dbReference>
<dbReference type="Pfam" id="PF00084">
    <property type="entry name" value="Sushi"/>
    <property type="match status" value="7"/>
</dbReference>
<dbReference type="KEGG" id="aplc:110988638"/>
<keyword evidence="7" id="KW-1185">Reference proteome</keyword>
<dbReference type="OMA" id="ASCKPVD"/>
<proteinExistence type="predicted"/>
<feature type="disulfide bond" evidence="3">
    <location>
        <begin position="392"/>
        <end position="435"/>
    </location>
</feature>
<evidence type="ECO:0000313" key="7">
    <source>
        <dbReference type="Proteomes" id="UP000694845"/>
    </source>
</evidence>
<dbReference type="InterPro" id="IPR000436">
    <property type="entry name" value="Sushi_SCR_CCP_dom"/>
</dbReference>
<dbReference type="Proteomes" id="UP000694845">
    <property type="component" value="Unplaced"/>
</dbReference>
<evidence type="ECO:0000256" key="1">
    <source>
        <dbReference type="ARBA" id="ARBA00022737"/>
    </source>
</evidence>
<dbReference type="InterPro" id="IPR043555">
    <property type="entry name" value="SRPX-like"/>
</dbReference>
<feature type="disulfide bond" evidence="3">
    <location>
        <begin position="157"/>
        <end position="184"/>
    </location>
</feature>
<feature type="domain" description="Sushi" evidence="6">
    <location>
        <begin position="187"/>
        <end position="243"/>
    </location>
</feature>
<dbReference type="PROSITE" id="PS50825">
    <property type="entry name" value="HYR"/>
    <property type="match status" value="3"/>
</dbReference>
<evidence type="ECO:0000256" key="3">
    <source>
        <dbReference type="PROSITE-ProRule" id="PRU00302"/>
    </source>
</evidence>
<dbReference type="CDD" id="cd00033">
    <property type="entry name" value="CCP"/>
    <property type="match status" value="8"/>
</dbReference>
<feature type="domain" description="HYR" evidence="5">
    <location>
        <begin position="242"/>
        <end position="327"/>
    </location>
</feature>
<dbReference type="InterPro" id="IPR035976">
    <property type="entry name" value="Sushi/SCR/CCP_sf"/>
</dbReference>
<feature type="chain" id="PRO_5034975003" evidence="4">
    <location>
        <begin position="26"/>
        <end position="1018"/>
    </location>
</feature>
<feature type="domain" description="Sushi" evidence="6">
    <location>
        <begin position="328"/>
        <end position="389"/>
    </location>
</feature>
<evidence type="ECO:0000259" key="5">
    <source>
        <dbReference type="PROSITE" id="PS50825"/>
    </source>
</evidence>
<evidence type="ECO:0000256" key="2">
    <source>
        <dbReference type="ARBA" id="ARBA00023157"/>
    </source>
</evidence>
<comment type="caution">
    <text evidence="3">Lacks conserved residue(s) required for the propagation of feature annotation.</text>
</comment>
<dbReference type="InterPro" id="IPR003410">
    <property type="entry name" value="HYR_dom"/>
</dbReference>
<evidence type="ECO:0000313" key="8">
    <source>
        <dbReference type="RefSeq" id="XP_022108061.1"/>
    </source>
</evidence>
<name>A0A8B7ZWZ6_ACAPL</name>
<dbReference type="Pfam" id="PF02494">
    <property type="entry name" value="HYR"/>
    <property type="match status" value="3"/>
</dbReference>
<feature type="domain" description="HYR" evidence="5">
    <location>
        <begin position="658"/>
        <end position="749"/>
    </location>
</feature>
<evidence type="ECO:0000259" key="6">
    <source>
        <dbReference type="PROSITE" id="PS50923"/>
    </source>
</evidence>
<dbReference type="PANTHER" id="PTHR46343:SF2">
    <property type="entry name" value="SUSHI_VON WILLEBRAND FACTOR TYPE A_EGF_PENTRAXIN DOMAIN-CONTAINING 1"/>
    <property type="match status" value="1"/>
</dbReference>
<feature type="disulfide bond" evidence="3">
    <location>
        <begin position="630"/>
        <end position="657"/>
    </location>
</feature>
<organism evidence="7 8">
    <name type="scientific">Acanthaster planci</name>
    <name type="common">Crown-of-thorns starfish</name>
    <dbReference type="NCBI Taxonomy" id="133434"/>
    <lineage>
        <taxon>Eukaryota</taxon>
        <taxon>Metazoa</taxon>
        <taxon>Echinodermata</taxon>
        <taxon>Eleutherozoa</taxon>
        <taxon>Asterozoa</taxon>
        <taxon>Asteroidea</taxon>
        <taxon>Valvatacea</taxon>
        <taxon>Valvatida</taxon>
        <taxon>Acanthasteridae</taxon>
        <taxon>Acanthaster</taxon>
    </lineage>
</organism>
<dbReference type="PROSITE" id="PS50923">
    <property type="entry name" value="SUSHI"/>
    <property type="match status" value="9"/>
</dbReference>
<dbReference type="GeneID" id="110988638"/>
<keyword evidence="2 3" id="KW-1015">Disulfide bond</keyword>
<feature type="domain" description="Sushi" evidence="6">
    <location>
        <begin position="390"/>
        <end position="455"/>
    </location>
</feature>
<dbReference type="Gene3D" id="2.10.70.10">
    <property type="entry name" value="Complement Module, domain 1"/>
    <property type="match status" value="9"/>
</dbReference>
<reference evidence="8" key="1">
    <citation type="submission" date="2025-08" db="UniProtKB">
        <authorList>
            <consortium name="RefSeq"/>
        </authorList>
    </citation>
    <scope>IDENTIFICATION</scope>
</reference>
<feature type="domain" description="Sushi" evidence="6">
    <location>
        <begin position="825"/>
        <end position="888"/>
    </location>
</feature>
<dbReference type="OrthoDB" id="406096at2759"/>
<dbReference type="AlphaFoldDB" id="A0A8B7ZWZ6"/>
<accession>A0A8B7ZWZ6</accession>
<sequence length="1018" mass="109177">MAVMTSVCASFVLYFVLFSLPASNACRGGRGGGGPPDRKPPELVRGTCPGHQTRYAYPLLAIAVVRWPEPNATDDRSNPVSVKLEDGLPSGSRFSVAKSPYYIRYSATDAKNNKVPNLCSFTVRVKIKRCGPHPPVTWGLVSCSHQDQHGSLCITTCASGYFIQRSRKRTCKANAMWSGRPPLCAPIQCPNLPGTSCTDSNNYRSSCTHSCSQPGYGPAPGQSATRTCKADKTWTGTAITCVDKQAPTLNCPRDIRVFADASQTYKSVTWGLPQVSDNSKLPIYPELVHGSLPPGSMFSRGSHSITYRATDEAGNTATCSFTVLVQVSHCPALQFQSGQRMLCSSQFIYGSVCQFECQPGFVLTGSASVECQRQGNIGVWSAEQPTCEAITCPPLTAPENGRIVGNTPCSTAYGSWCQFECHDGYQLAGSGVRRCLALAGVSEGFWDGYEARCEEQTCPRVYIPPNAYISNQNECPATGQIPAGTTCCFACRPGHALTGSTEVSCGTDGNWNTAFPYCEVITCDSSELPAPQNGIKNGCPHAEEIYGTVCTQICDLGFMPTQPTYITCRDDGNGVGTWDGNTITCEEVKCDPLDALGTPGYMPLSCTLDGVPVSGTDQMQSYGTICVASCDLGFTSSGSGSRFCQLNGQWDGVPLQCTDITPPTLMCPSDITLFAIQGTSFAEVRYEWEPIPVIDASGDVIVTLTSINGQPVPANRSCIFHEGIHRLVYSAVDGSGNEAECDLTVNVLVARCPPLYSPQNSETSLVSGQGTCHNSAVYGSVCSISCDVGYTLSDGSREVTVECVKNTASSTVGYWQGSVVECVPNTCQVPAIPNGYISGCSDQEVEYQSSCTFMCNPGYRDSRTSLSRTIRTCLADGHWTGVQPVCEAVVCPTLPSLDHGTVQPSECSTQHELPYNTQCIFTCNEGFSLNGPYSKVCTAQGVWSDARPVSCSDYQSPAFTKPCPIYISKIAPPKMKQAVVYFDKPDAIDNSGNVTVRRCKRLIHSVDIITSQAGTIKY</sequence>
<feature type="domain" description="Sushi" evidence="6">
    <location>
        <begin position="588"/>
        <end position="659"/>
    </location>
</feature>
<dbReference type="RefSeq" id="XP_022108061.1">
    <property type="nucleotide sequence ID" value="XM_022252369.1"/>
</dbReference>
<feature type="domain" description="Sushi" evidence="6">
    <location>
        <begin position="128"/>
        <end position="186"/>
    </location>
</feature>
<dbReference type="SMART" id="SM00032">
    <property type="entry name" value="CCP"/>
    <property type="match status" value="10"/>
</dbReference>
<evidence type="ECO:0000256" key="4">
    <source>
        <dbReference type="SAM" id="SignalP"/>
    </source>
</evidence>
<keyword evidence="1" id="KW-0677">Repeat</keyword>
<dbReference type="PANTHER" id="PTHR46343">
    <property type="entry name" value="HYR DOMAIN-CONTAINING PROTEIN"/>
    <property type="match status" value="1"/>
</dbReference>
<feature type="domain" description="Sushi" evidence="6">
    <location>
        <begin position="456"/>
        <end position="520"/>
    </location>
</feature>
<dbReference type="Gene3D" id="2.60.40.10">
    <property type="entry name" value="Immunoglobulins"/>
    <property type="match status" value="1"/>
</dbReference>